<proteinExistence type="predicted"/>
<evidence type="ECO:0000313" key="2">
    <source>
        <dbReference type="EMBL" id="KAF9960273.1"/>
    </source>
</evidence>
<dbReference type="InterPro" id="IPR029052">
    <property type="entry name" value="Metallo-depent_PP-like"/>
</dbReference>
<dbReference type="Pfam" id="PF00149">
    <property type="entry name" value="Metallophos"/>
    <property type="match status" value="1"/>
</dbReference>
<comment type="caution">
    <text evidence="2">The sequence shown here is derived from an EMBL/GenBank/DDBJ whole genome shotgun (WGS) entry which is preliminary data.</text>
</comment>
<dbReference type="GO" id="GO:0000298">
    <property type="term" value="F:endopolyphosphatase activity"/>
    <property type="evidence" value="ECO:0007669"/>
    <property type="project" value="TreeGrafter"/>
</dbReference>
<dbReference type="OrthoDB" id="10267127at2759"/>
<dbReference type="Gene3D" id="3.60.21.10">
    <property type="match status" value="1"/>
</dbReference>
<accession>A0A9P6J333</accession>
<reference evidence="2" key="1">
    <citation type="journal article" date="2020" name="Fungal Divers.">
        <title>Resolving the Mortierellaceae phylogeny through synthesis of multi-gene phylogenetics and phylogenomics.</title>
        <authorList>
            <person name="Vandepol N."/>
            <person name="Liber J."/>
            <person name="Desiro A."/>
            <person name="Na H."/>
            <person name="Kennedy M."/>
            <person name="Barry K."/>
            <person name="Grigoriev I.V."/>
            <person name="Miller A.N."/>
            <person name="O'Donnell K."/>
            <person name="Stajich J.E."/>
            <person name="Bonito G."/>
        </authorList>
    </citation>
    <scope>NUCLEOTIDE SEQUENCE</scope>
    <source>
        <strain evidence="2">CK1249</strain>
    </source>
</reference>
<evidence type="ECO:0000313" key="3">
    <source>
        <dbReference type="Proteomes" id="UP000738359"/>
    </source>
</evidence>
<dbReference type="EMBL" id="JAAAHY010000638">
    <property type="protein sequence ID" value="KAF9960273.1"/>
    <property type="molecule type" value="Genomic_DNA"/>
</dbReference>
<dbReference type="GO" id="GO:0005737">
    <property type="term" value="C:cytoplasm"/>
    <property type="evidence" value="ECO:0007669"/>
    <property type="project" value="TreeGrafter"/>
</dbReference>
<dbReference type="GO" id="GO:0006798">
    <property type="term" value="P:polyphosphate catabolic process"/>
    <property type="evidence" value="ECO:0007669"/>
    <property type="project" value="TreeGrafter"/>
</dbReference>
<evidence type="ECO:0000259" key="1">
    <source>
        <dbReference type="Pfam" id="PF00149"/>
    </source>
</evidence>
<feature type="domain" description="Calcineurin-like phosphoesterase" evidence="1">
    <location>
        <begin position="81"/>
        <end position="156"/>
    </location>
</feature>
<dbReference type="PANTHER" id="PTHR42850">
    <property type="entry name" value="METALLOPHOSPHOESTERASE"/>
    <property type="match status" value="1"/>
</dbReference>
<dbReference type="InterPro" id="IPR050126">
    <property type="entry name" value="Ap4A_hydrolase"/>
</dbReference>
<name>A0A9P6J333_MORAP</name>
<protein>
    <recommendedName>
        <fullName evidence="1">Calcineurin-like phosphoesterase domain-containing protein</fullName>
    </recommendedName>
</protein>
<gene>
    <name evidence="2" type="ORF">BGZ70_008644</name>
</gene>
<organism evidence="2 3">
    <name type="scientific">Mortierella alpina</name>
    <name type="common">Oleaginous fungus</name>
    <name type="synonym">Mortierella renispora</name>
    <dbReference type="NCBI Taxonomy" id="64518"/>
    <lineage>
        <taxon>Eukaryota</taxon>
        <taxon>Fungi</taxon>
        <taxon>Fungi incertae sedis</taxon>
        <taxon>Mucoromycota</taxon>
        <taxon>Mortierellomycotina</taxon>
        <taxon>Mortierellomycetes</taxon>
        <taxon>Mortierellales</taxon>
        <taxon>Mortierellaceae</taxon>
        <taxon>Mortierella</taxon>
    </lineage>
</organism>
<dbReference type="SUPFAM" id="SSF56300">
    <property type="entry name" value="Metallo-dependent phosphatases"/>
    <property type="match status" value="1"/>
</dbReference>
<keyword evidence="3" id="KW-1185">Reference proteome</keyword>
<dbReference type="AlphaFoldDB" id="A0A9P6J333"/>
<sequence length="377" mass="41852">MASPALEPSFSGMFNHSTSQKYETFKLKGPVLPPKSLPSDPFLKYLNYHQILLEDPLTFLPPAFSMSKEYHHKAGEVLVARTIVIGDTHGSLVGLNGFLANITFNPRKDRLIFAGDMVAKGPESLGVINRAMELNAKCVLGNHDDKVLRWKGFLNSLSSRQREHLTTDAQRRLDATAETAVEHARAFRNNVDPKSSLAWNEDHVNPKAQLSSIPSDLVENSDHHHIALRMTASQHQYLLSCPLIITLPRSLSARKVPIHITHAGIDPAQDVDKQLPWVLENIRTLMQDGTPSSKKKGRSWAKIFNDLKVPHSDSAAAAEDFLLLYGHDAMRSLNVKRWSIGLDSGCVYGGSLSGYVVETDTIHSYTCPYLGVDMKLD</sequence>
<dbReference type="Proteomes" id="UP000738359">
    <property type="component" value="Unassembled WGS sequence"/>
</dbReference>
<dbReference type="GO" id="GO:0016791">
    <property type="term" value="F:phosphatase activity"/>
    <property type="evidence" value="ECO:0007669"/>
    <property type="project" value="TreeGrafter"/>
</dbReference>
<dbReference type="PANTHER" id="PTHR42850:SF4">
    <property type="entry name" value="ZINC-DEPENDENT ENDOPOLYPHOSPHATASE"/>
    <property type="match status" value="1"/>
</dbReference>
<dbReference type="InterPro" id="IPR004843">
    <property type="entry name" value="Calcineurin-like_PHP"/>
</dbReference>